<proteinExistence type="predicted"/>
<dbReference type="SUPFAM" id="SSF81296">
    <property type="entry name" value="E set domains"/>
    <property type="match status" value="1"/>
</dbReference>
<evidence type="ECO:0000313" key="4">
    <source>
        <dbReference type="Proteomes" id="UP001050691"/>
    </source>
</evidence>
<dbReference type="GO" id="GO:0031588">
    <property type="term" value="C:nucleotide-activated protein kinase complex"/>
    <property type="evidence" value="ECO:0007669"/>
    <property type="project" value="TreeGrafter"/>
</dbReference>
<dbReference type="PANTHER" id="PTHR10343:SF94">
    <property type="entry name" value="MDG1P"/>
    <property type="match status" value="1"/>
</dbReference>
<sequence>MLRPSESAIGAFISVFKMTDLHEASFVWPDTNPQDVILTGSFDQWSASIHLSKTITGFEGKVKVPWEARVPYKFIVDGKWMTLRSQPEEFDNLGNLNNIYYSPSCPEIPKDEATTDHFAPVTHDTPIFPDDNDQHIIINDPNSSEGGMPDIPPKESRITSECISPALEESTSASPPSAPFELLVSPSPPTDLHPNLAIEPVISPEPGQQTLPPNPPQLPTIPVSPNTPLESESTHIEVTLNGATNPVNFPKSEEKSTDSNVSVAKLKPKSNISNSISLVKPEAKQNAPSTVSLESESRASSVALTSAPSSPASHFRTASEPRQRNVSSKSDSVRSDAKRSKRHSIFGKVKHLFHLDKDT</sequence>
<feature type="region of interest" description="Disordered" evidence="1">
    <location>
        <begin position="167"/>
        <end position="266"/>
    </location>
</feature>
<dbReference type="AlphaFoldDB" id="A0AAV4ZYL1"/>
<dbReference type="InterPro" id="IPR014756">
    <property type="entry name" value="Ig_E-set"/>
</dbReference>
<organism evidence="3 4">
    <name type="scientific">Clathrus columnatus</name>
    <dbReference type="NCBI Taxonomy" id="1419009"/>
    <lineage>
        <taxon>Eukaryota</taxon>
        <taxon>Fungi</taxon>
        <taxon>Dikarya</taxon>
        <taxon>Basidiomycota</taxon>
        <taxon>Agaricomycotina</taxon>
        <taxon>Agaricomycetes</taxon>
        <taxon>Phallomycetidae</taxon>
        <taxon>Phallales</taxon>
        <taxon>Clathraceae</taxon>
        <taxon>Clathrus</taxon>
    </lineage>
</organism>
<evidence type="ECO:0000259" key="2">
    <source>
        <dbReference type="Pfam" id="PF16561"/>
    </source>
</evidence>
<dbReference type="Gene3D" id="2.60.40.10">
    <property type="entry name" value="Immunoglobulins"/>
    <property type="match status" value="1"/>
</dbReference>
<comment type="caution">
    <text evidence="3">The sequence shown here is derived from an EMBL/GenBank/DDBJ whole genome shotgun (WGS) entry which is preliminary data.</text>
</comment>
<dbReference type="Proteomes" id="UP001050691">
    <property type="component" value="Unassembled WGS sequence"/>
</dbReference>
<accession>A0AAV4ZYL1</accession>
<dbReference type="GO" id="GO:0019901">
    <property type="term" value="F:protein kinase binding"/>
    <property type="evidence" value="ECO:0007669"/>
    <property type="project" value="TreeGrafter"/>
</dbReference>
<protein>
    <recommendedName>
        <fullName evidence="2">AMP-activated protein kinase glycogen-binding domain-containing protein</fullName>
    </recommendedName>
</protein>
<dbReference type="GO" id="GO:0007165">
    <property type="term" value="P:signal transduction"/>
    <property type="evidence" value="ECO:0007669"/>
    <property type="project" value="TreeGrafter"/>
</dbReference>
<reference evidence="3" key="1">
    <citation type="submission" date="2021-10" db="EMBL/GenBank/DDBJ databases">
        <title>De novo Genome Assembly of Clathrus columnatus (Basidiomycota, Fungi) Using Illumina and Nanopore Sequence Data.</title>
        <authorList>
            <person name="Ogiso-Tanaka E."/>
            <person name="Itagaki H."/>
            <person name="Hosoya T."/>
            <person name="Hosaka K."/>
        </authorList>
    </citation>
    <scope>NUCLEOTIDE SEQUENCE</scope>
    <source>
        <strain evidence="3">MO-923</strain>
    </source>
</reference>
<feature type="compositionally biased region" description="Polar residues" evidence="1">
    <location>
        <begin position="286"/>
        <end position="312"/>
    </location>
</feature>
<feature type="compositionally biased region" description="Low complexity" evidence="1">
    <location>
        <begin position="167"/>
        <end position="181"/>
    </location>
</feature>
<dbReference type="GO" id="GO:0005737">
    <property type="term" value="C:cytoplasm"/>
    <property type="evidence" value="ECO:0007669"/>
    <property type="project" value="TreeGrafter"/>
</dbReference>
<dbReference type="Pfam" id="PF16561">
    <property type="entry name" value="AMPK1_CBM"/>
    <property type="match status" value="1"/>
</dbReference>
<feature type="domain" description="AMP-activated protein kinase glycogen-binding" evidence="2">
    <location>
        <begin position="25"/>
        <end position="100"/>
    </location>
</feature>
<dbReference type="InterPro" id="IPR032640">
    <property type="entry name" value="AMPK1_CBM"/>
</dbReference>
<evidence type="ECO:0000313" key="3">
    <source>
        <dbReference type="EMBL" id="GJJ07397.1"/>
    </source>
</evidence>
<dbReference type="GO" id="GO:0005634">
    <property type="term" value="C:nucleus"/>
    <property type="evidence" value="ECO:0007669"/>
    <property type="project" value="TreeGrafter"/>
</dbReference>
<evidence type="ECO:0000256" key="1">
    <source>
        <dbReference type="SAM" id="MobiDB-lite"/>
    </source>
</evidence>
<name>A0AAV4ZYL1_9AGAM</name>
<dbReference type="PANTHER" id="PTHR10343">
    <property type="entry name" value="5'-AMP-ACTIVATED PROTEIN KINASE , BETA SUBUNIT"/>
    <property type="match status" value="1"/>
</dbReference>
<dbReference type="CDD" id="cd02859">
    <property type="entry name" value="E_set_AMPKbeta_like_N"/>
    <property type="match status" value="1"/>
</dbReference>
<keyword evidence="4" id="KW-1185">Reference proteome</keyword>
<gene>
    <name evidence="3" type="ORF">Clacol_001599</name>
</gene>
<feature type="region of interest" description="Disordered" evidence="1">
    <location>
        <begin position="279"/>
        <end position="343"/>
    </location>
</feature>
<dbReference type="EMBL" id="BPWL01000002">
    <property type="protein sequence ID" value="GJJ07397.1"/>
    <property type="molecule type" value="Genomic_DNA"/>
</dbReference>
<dbReference type="InterPro" id="IPR050827">
    <property type="entry name" value="CRP1_MDG1_kinase"/>
</dbReference>
<dbReference type="InterPro" id="IPR013783">
    <property type="entry name" value="Ig-like_fold"/>
</dbReference>